<organism evidence="4 5">
    <name type="scientific">Neonectria punicea</name>
    <dbReference type="NCBI Taxonomy" id="979145"/>
    <lineage>
        <taxon>Eukaryota</taxon>
        <taxon>Fungi</taxon>
        <taxon>Dikarya</taxon>
        <taxon>Ascomycota</taxon>
        <taxon>Pezizomycotina</taxon>
        <taxon>Sordariomycetes</taxon>
        <taxon>Hypocreomycetidae</taxon>
        <taxon>Hypocreales</taxon>
        <taxon>Nectriaceae</taxon>
        <taxon>Neonectria</taxon>
    </lineage>
</organism>
<comment type="caution">
    <text evidence="4">The sequence shown here is derived from an EMBL/GenBank/DDBJ whole genome shotgun (WGS) entry which is preliminary data.</text>
</comment>
<gene>
    <name evidence="4" type="ORF">QQX98_007849</name>
</gene>
<comment type="similarity">
    <text evidence="1">Belongs to the NmrA-type oxidoreductase family.</text>
</comment>
<dbReference type="Gene3D" id="3.90.25.10">
    <property type="entry name" value="UDP-galactose 4-epimerase, domain 1"/>
    <property type="match status" value="1"/>
</dbReference>
<dbReference type="Pfam" id="PF05368">
    <property type="entry name" value="NmrA"/>
    <property type="match status" value="1"/>
</dbReference>
<dbReference type="SUPFAM" id="SSF51735">
    <property type="entry name" value="NAD(P)-binding Rossmann-fold domains"/>
    <property type="match status" value="1"/>
</dbReference>
<keyword evidence="5" id="KW-1185">Reference proteome</keyword>
<feature type="domain" description="NmrA-like" evidence="3">
    <location>
        <begin position="1"/>
        <end position="265"/>
    </location>
</feature>
<accession>A0ABR1GWQ3</accession>
<dbReference type="Proteomes" id="UP001498476">
    <property type="component" value="Unassembled WGS sequence"/>
</dbReference>
<proteinExistence type="inferred from homology"/>
<dbReference type="InterPro" id="IPR051164">
    <property type="entry name" value="NmrA-like_oxidored"/>
</dbReference>
<protein>
    <recommendedName>
        <fullName evidence="3">NmrA-like domain-containing protein</fullName>
    </recommendedName>
</protein>
<dbReference type="EMBL" id="JAZAVJ010000134">
    <property type="protein sequence ID" value="KAK7413261.1"/>
    <property type="molecule type" value="Genomic_DNA"/>
</dbReference>
<reference evidence="4 5" key="1">
    <citation type="journal article" date="2025" name="Microbiol. Resour. Announc.">
        <title>Draft genome sequences for Neonectria magnoliae and Neonectria punicea, canker pathogens of Liriodendron tulipifera and Acer saccharum in West Virginia.</title>
        <authorList>
            <person name="Petronek H.M."/>
            <person name="Kasson M.T."/>
            <person name="Metheny A.M."/>
            <person name="Stauder C.M."/>
            <person name="Lovett B."/>
            <person name="Lynch S.C."/>
            <person name="Garnas J.R."/>
            <person name="Kasson L.R."/>
            <person name="Stajich J.E."/>
        </authorList>
    </citation>
    <scope>NUCLEOTIDE SEQUENCE [LARGE SCALE GENOMIC DNA]</scope>
    <source>
        <strain evidence="4 5">NRRL 64653</strain>
    </source>
</reference>
<dbReference type="InterPro" id="IPR036291">
    <property type="entry name" value="NAD(P)-bd_dom_sf"/>
</dbReference>
<evidence type="ECO:0000313" key="5">
    <source>
        <dbReference type="Proteomes" id="UP001498476"/>
    </source>
</evidence>
<dbReference type="InterPro" id="IPR008030">
    <property type="entry name" value="NmrA-like"/>
</dbReference>
<evidence type="ECO:0000313" key="4">
    <source>
        <dbReference type="EMBL" id="KAK7413261.1"/>
    </source>
</evidence>
<dbReference type="CDD" id="cd05251">
    <property type="entry name" value="NmrA_like_SDR_a"/>
    <property type="match status" value="1"/>
</dbReference>
<dbReference type="PANTHER" id="PTHR42748:SF28">
    <property type="entry name" value="NMRA-LIKE DOMAIN-CONTAINING PROTEIN"/>
    <property type="match status" value="1"/>
</dbReference>
<keyword evidence="2" id="KW-0521">NADP</keyword>
<evidence type="ECO:0000256" key="2">
    <source>
        <dbReference type="ARBA" id="ARBA00022857"/>
    </source>
</evidence>
<evidence type="ECO:0000259" key="3">
    <source>
        <dbReference type="Pfam" id="PF05368"/>
    </source>
</evidence>
<dbReference type="PANTHER" id="PTHR42748">
    <property type="entry name" value="NITROGEN METABOLITE REPRESSION PROTEIN NMRA FAMILY MEMBER"/>
    <property type="match status" value="1"/>
</dbReference>
<dbReference type="Gene3D" id="3.40.50.720">
    <property type="entry name" value="NAD(P)-binding Rossmann-like Domain"/>
    <property type="match status" value="1"/>
</dbReference>
<name>A0ABR1GWQ3_9HYPO</name>
<evidence type="ECO:0000256" key="1">
    <source>
        <dbReference type="ARBA" id="ARBA00006328"/>
    </source>
</evidence>
<sequence length="317" mass="34479">MTKLVSVIGATGFQGGSVVRALLNDDTYTVRAITRNPESVAAVSLRDMGAEVVEADLNNVSSLQRAVAGSYAIFAATNFFGPFATVGSDKAMEMESTQGINLANAATTTPTLRHYIWSTLPSATHISQGKISIPHFTSKNTVDSYIRSDPELLRKTTFLWVTMYASNLQYPFYEPFPVPTAGLNKYVQLLATPSSVPFTLIGDARTNVGLFARAILDQPQKTLPAKFVLGATDTMTAGDLLSLWASVKGKEAQYVMVDKKTYYSLWPGWAELMDEAHMYWDLVQERSYSGEDSLLTKDDLGIVGLVDTAAAIAGMED</sequence>